<evidence type="ECO:0000256" key="1">
    <source>
        <dbReference type="SAM" id="Phobius"/>
    </source>
</evidence>
<dbReference type="AlphaFoldDB" id="A0A1H2QEG1"/>
<keyword evidence="1" id="KW-0812">Transmembrane</keyword>
<sequence length="132" mass="14641">MPAGYCALCGLDRVGRAFTASFHPHYAPIVAGYVKLLVHPLTIIPCPGIRSGLIKPVILSPPIPKISKIAACHQRLELSFHTMRIFACSFGLLLQLLCFGYAGLQILNTRSMGRMCREEFNRTRALTCLLHF</sequence>
<feature type="transmembrane region" description="Helical" evidence="1">
    <location>
        <begin position="83"/>
        <end position="107"/>
    </location>
</feature>
<name>A0A1H2QEG1_9PROT</name>
<gene>
    <name evidence="2" type="ORF">SAMN05421882_100270</name>
</gene>
<dbReference type="Proteomes" id="UP000183454">
    <property type="component" value="Unassembled WGS sequence"/>
</dbReference>
<keyword evidence="1" id="KW-1133">Transmembrane helix</keyword>
<reference evidence="2 3" key="1">
    <citation type="submission" date="2016-10" db="EMBL/GenBank/DDBJ databases">
        <authorList>
            <person name="de Groot N.N."/>
        </authorList>
    </citation>
    <scope>NUCLEOTIDE SEQUENCE [LARGE SCALE GENOMIC DNA]</scope>
    <source>
        <strain evidence="2 3">Nm110</strain>
    </source>
</reference>
<evidence type="ECO:0000313" key="2">
    <source>
        <dbReference type="EMBL" id="SDW05300.1"/>
    </source>
</evidence>
<accession>A0A1H2QEG1</accession>
<protein>
    <submittedName>
        <fullName evidence="2">Uncharacterized protein</fullName>
    </submittedName>
</protein>
<dbReference type="EMBL" id="FNNH01000002">
    <property type="protein sequence ID" value="SDW05300.1"/>
    <property type="molecule type" value="Genomic_DNA"/>
</dbReference>
<keyword evidence="1" id="KW-0472">Membrane</keyword>
<proteinExistence type="predicted"/>
<evidence type="ECO:0000313" key="3">
    <source>
        <dbReference type="Proteomes" id="UP000183454"/>
    </source>
</evidence>
<organism evidence="2 3">
    <name type="scientific">Nitrosomonas communis</name>
    <dbReference type="NCBI Taxonomy" id="44574"/>
    <lineage>
        <taxon>Bacteria</taxon>
        <taxon>Pseudomonadati</taxon>
        <taxon>Pseudomonadota</taxon>
        <taxon>Betaproteobacteria</taxon>
        <taxon>Nitrosomonadales</taxon>
        <taxon>Nitrosomonadaceae</taxon>
        <taxon>Nitrosomonas</taxon>
    </lineage>
</organism>